<reference evidence="1" key="1">
    <citation type="journal article" date="2023" name="G3 (Bethesda)">
        <title>A reference genome for the long-term kleptoplast-retaining sea slug Elysia crispata morphotype clarki.</title>
        <authorList>
            <person name="Eastman K.E."/>
            <person name="Pendleton A.L."/>
            <person name="Shaikh M.A."/>
            <person name="Suttiyut T."/>
            <person name="Ogas R."/>
            <person name="Tomko P."/>
            <person name="Gavelis G."/>
            <person name="Widhalm J.R."/>
            <person name="Wisecaver J.H."/>
        </authorList>
    </citation>
    <scope>NUCLEOTIDE SEQUENCE</scope>
    <source>
        <strain evidence="1">ECLA1</strain>
    </source>
</reference>
<dbReference type="AlphaFoldDB" id="A0AAE1D9V0"/>
<protein>
    <submittedName>
        <fullName evidence="1">Uncharacterized protein</fullName>
    </submittedName>
</protein>
<dbReference type="EMBL" id="JAWDGP010004851">
    <property type="protein sequence ID" value="KAK3761698.1"/>
    <property type="molecule type" value="Genomic_DNA"/>
</dbReference>
<evidence type="ECO:0000313" key="2">
    <source>
        <dbReference type="Proteomes" id="UP001283361"/>
    </source>
</evidence>
<gene>
    <name evidence="1" type="ORF">RRG08_016130</name>
</gene>
<name>A0AAE1D9V0_9GAST</name>
<accession>A0AAE1D9V0</accession>
<evidence type="ECO:0000313" key="1">
    <source>
        <dbReference type="EMBL" id="KAK3761698.1"/>
    </source>
</evidence>
<comment type="caution">
    <text evidence="1">The sequence shown here is derived from an EMBL/GenBank/DDBJ whole genome shotgun (WGS) entry which is preliminary data.</text>
</comment>
<keyword evidence="2" id="KW-1185">Reference proteome</keyword>
<sequence length="160" mass="17505">MGTKRAVGALCLWLILYTPLSLFQRYRSLLDLAQLTAITVLGNNLLEILLPWLSISAEAGSRPRPTQLVVSGCMSDKITTVPRSEPLRDDELECGVKSAVSADQVSAECRSVCRNSLCQKSLLDIWTWNIPAVEPSLASGVNVSVMEGNGSVILFTLWQR</sequence>
<proteinExistence type="predicted"/>
<dbReference type="Proteomes" id="UP001283361">
    <property type="component" value="Unassembled WGS sequence"/>
</dbReference>
<organism evidence="1 2">
    <name type="scientific">Elysia crispata</name>
    <name type="common">lettuce slug</name>
    <dbReference type="NCBI Taxonomy" id="231223"/>
    <lineage>
        <taxon>Eukaryota</taxon>
        <taxon>Metazoa</taxon>
        <taxon>Spiralia</taxon>
        <taxon>Lophotrochozoa</taxon>
        <taxon>Mollusca</taxon>
        <taxon>Gastropoda</taxon>
        <taxon>Heterobranchia</taxon>
        <taxon>Euthyneura</taxon>
        <taxon>Panpulmonata</taxon>
        <taxon>Sacoglossa</taxon>
        <taxon>Placobranchoidea</taxon>
        <taxon>Plakobranchidae</taxon>
        <taxon>Elysia</taxon>
    </lineage>
</organism>